<dbReference type="SMART" id="SM00642">
    <property type="entry name" value="Aamy"/>
    <property type="match status" value="1"/>
</dbReference>
<dbReference type="CDD" id="cd11313">
    <property type="entry name" value="AmyAc_arch_bac_AmyA"/>
    <property type="match status" value="1"/>
</dbReference>
<protein>
    <submittedName>
        <fullName evidence="2">Alpha amylase, catalytic region</fullName>
    </submittedName>
</protein>
<dbReference type="InterPro" id="IPR017853">
    <property type="entry name" value="GH"/>
</dbReference>
<evidence type="ECO:0000313" key="3">
    <source>
        <dbReference type="Proteomes" id="UP000058636"/>
    </source>
</evidence>
<dbReference type="PANTHER" id="PTHR47786:SF2">
    <property type="entry name" value="GLYCOSYL HYDROLASE FAMILY 13 CATALYTIC DOMAIN-CONTAINING PROTEIN"/>
    <property type="match status" value="1"/>
</dbReference>
<organism evidence="2 3">
    <name type="scientific">Thermotoga petrophila</name>
    <dbReference type="NCBI Taxonomy" id="93929"/>
    <lineage>
        <taxon>Bacteria</taxon>
        <taxon>Thermotogati</taxon>
        <taxon>Thermotogota</taxon>
        <taxon>Thermotogae</taxon>
        <taxon>Thermotogales</taxon>
        <taxon>Thermotogaceae</taxon>
        <taxon>Thermotoga</taxon>
    </lineage>
</organism>
<evidence type="ECO:0000259" key="1">
    <source>
        <dbReference type="SMART" id="SM00642"/>
    </source>
</evidence>
<dbReference type="Proteomes" id="UP000058636">
    <property type="component" value="Unassembled WGS sequence"/>
</dbReference>
<dbReference type="PATRIC" id="fig|93930.3.peg.1160"/>
<dbReference type="Gene3D" id="3.20.20.80">
    <property type="entry name" value="Glycosidases"/>
    <property type="match status" value="1"/>
</dbReference>
<comment type="caution">
    <text evidence="2">The sequence shown here is derived from an EMBL/GenBank/DDBJ whole genome shotgun (WGS) entry which is preliminary data.</text>
</comment>
<dbReference type="GO" id="GO:0005975">
    <property type="term" value="P:carbohydrate metabolic process"/>
    <property type="evidence" value="ECO:0007669"/>
    <property type="project" value="InterPro"/>
</dbReference>
<dbReference type="InterPro" id="IPR006047">
    <property type="entry name" value="GH13_cat_dom"/>
</dbReference>
<accession>A0A101ERP3</accession>
<dbReference type="EMBL" id="LGFG01000018">
    <property type="protein sequence ID" value="KUK23525.1"/>
    <property type="molecule type" value="Genomic_DNA"/>
</dbReference>
<name>A0A101ERP3_9THEM</name>
<dbReference type="Pfam" id="PF22423">
    <property type="entry name" value="AmyB_C"/>
    <property type="match status" value="1"/>
</dbReference>
<dbReference type="Pfam" id="PF00128">
    <property type="entry name" value="Alpha-amylase"/>
    <property type="match status" value="1"/>
</dbReference>
<dbReference type="Gene3D" id="2.60.40.1180">
    <property type="entry name" value="Golgi alpha-mannosidase II"/>
    <property type="match status" value="1"/>
</dbReference>
<sequence>MNFKRLIIYEAFARAYPGEKGKKFDSLMKDLERLKGMGINTVWLMPIHPTGVVERKGTLGSPYAIRDYYEIDPLIGTKDGFKRFVKRAHELNMYVLMDMVLNHAAADNVLVKEHPEWFLRDENGNPTRKVPDWTDIVDFDYSNGELRKYMINMMKYWVEEFDIDGFRCDVAGLVPLDFWLQVRKELDPLKRLIWLSETHDPYMYQAFDITYDYDGYYKFRDFIEGKGSLREYVDFLRMQDHMYPRGYIKMRFLENHDQPRIAKFIEEDSLIQWIAFLFTFKGVPLVHNGQEYGLKEDVDIFNEYTLPFPMEENRISILHRKLAHYRYGTGVFTEGEMLFVKNDQPEKVISYLWRYENRYILCVLNPLLESTKVTLDFSGIWESACIHSKNVFNDEIVRVPVKNSRATVEVGKEPLILSFVLY</sequence>
<dbReference type="PANTHER" id="PTHR47786">
    <property type="entry name" value="ALPHA-1,4-GLUCAN:MALTOSE-1-PHOSPHATE MALTOSYLTRANSFERASE"/>
    <property type="match status" value="1"/>
</dbReference>
<evidence type="ECO:0000313" key="2">
    <source>
        <dbReference type="EMBL" id="KUK23525.1"/>
    </source>
</evidence>
<dbReference type="AlphaFoldDB" id="A0A101ERP3"/>
<reference evidence="2 3" key="1">
    <citation type="journal article" date="2015" name="MBio">
        <title>Genome-Resolved Metagenomic Analysis Reveals Roles for Candidate Phyla and Other Microbial Community Members in Biogeochemical Transformations in Oil Reservoirs.</title>
        <authorList>
            <person name="Hu P."/>
            <person name="Tom L."/>
            <person name="Singh A."/>
            <person name="Thomas B.C."/>
            <person name="Baker B.J."/>
            <person name="Piceno Y.M."/>
            <person name="Andersen G.L."/>
            <person name="Banfield J.F."/>
        </authorList>
    </citation>
    <scope>NUCLEOTIDE SEQUENCE [LARGE SCALE GENOMIC DNA]</scope>
    <source>
        <strain evidence="2">46_26</strain>
    </source>
</reference>
<dbReference type="InterPro" id="IPR013780">
    <property type="entry name" value="Glyco_hydro_b"/>
</dbReference>
<dbReference type="SMR" id="A0A101ERP3"/>
<proteinExistence type="predicted"/>
<dbReference type="InterPro" id="IPR055067">
    <property type="entry name" value="AmyB-like_C"/>
</dbReference>
<dbReference type="SUPFAM" id="SSF51445">
    <property type="entry name" value="(Trans)glycosidases"/>
    <property type="match status" value="1"/>
</dbReference>
<feature type="domain" description="Glycosyl hydrolase family 13 catalytic" evidence="1">
    <location>
        <begin position="6"/>
        <end position="326"/>
    </location>
</feature>
<gene>
    <name evidence="2" type="ORF">XD57_0377</name>
</gene>